<dbReference type="EMBL" id="JAACXV010014267">
    <property type="protein sequence ID" value="KAF7269050.1"/>
    <property type="molecule type" value="Genomic_DNA"/>
</dbReference>
<protein>
    <submittedName>
        <fullName evidence="1">Uncharacterized protein</fullName>
    </submittedName>
</protein>
<accession>A0A834I184</accession>
<organism evidence="1 2">
    <name type="scientific">Rhynchophorus ferrugineus</name>
    <name type="common">Red palm weevil</name>
    <name type="synonym">Curculio ferrugineus</name>
    <dbReference type="NCBI Taxonomy" id="354439"/>
    <lineage>
        <taxon>Eukaryota</taxon>
        <taxon>Metazoa</taxon>
        <taxon>Ecdysozoa</taxon>
        <taxon>Arthropoda</taxon>
        <taxon>Hexapoda</taxon>
        <taxon>Insecta</taxon>
        <taxon>Pterygota</taxon>
        <taxon>Neoptera</taxon>
        <taxon>Endopterygota</taxon>
        <taxon>Coleoptera</taxon>
        <taxon>Polyphaga</taxon>
        <taxon>Cucujiformia</taxon>
        <taxon>Curculionidae</taxon>
        <taxon>Dryophthorinae</taxon>
        <taxon>Rhynchophorus</taxon>
    </lineage>
</organism>
<name>A0A834I184_RHYFE</name>
<evidence type="ECO:0000313" key="2">
    <source>
        <dbReference type="Proteomes" id="UP000625711"/>
    </source>
</evidence>
<dbReference type="AlphaFoldDB" id="A0A834I184"/>
<gene>
    <name evidence="1" type="ORF">GWI33_017889</name>
</gene>
<keyword evidence="2" id="KW-1185">Reference proteome</keyword>
<proteinExistence type="predicted"/>
<evidence type="ECO:0000313" key="1">
    <source>
        <dbReference type="EMBL" id="KAF7269050.1"/>
    </source>
</evidence>
<sequence>MLHNMLLLKSELTQTKTVNATKNNVMVKLAAAVDLEPECQRAGQTYTMGALSKDIGEAASGGQQLIISRKSEGWGPRG</sequence>
<reference evidence="1" key="1">
    <citation type="submission" date="2020-08" db="EMBL/GenBank/DDBJ databases">
        <title>Genome sequencing and assembly of the red palm weevil Rhynchophorus ferrugineus.</title>
        <authorList>
            <person name="Dias G.B."/>
            <person name="Bergman C.M."/>
            <person name="Manee M."/>
        </authorList>
    </citation>
    <scope>NUCLEOTIDE SEQUENCE</scope>
    <source>
        <strain evidence="1">AA-2017</strain>
        <tissue evidence="1">Whole larva</tissue>
    </source>
</reference>
<comment type="caution">
    <text evidence="1">The sequence shown here is derived from an EMBL/GenBank/DDBJ whole genome shotgun (WGS) entry which is preliminary data.</text>
</comment>
<dbReference type="Proteomes" id="UP000625711">
    <property type="component" value="Unassembled WGS sequence"/>
</dbReference>